<reference evidence="14 15" key="2">
    <citation type="journal article" date="2018" name="Plant J.">
        <title>The Physcomitrella patens chromosome-scale assembly reveals moss genome structure and evolution.</title>
        <authorList>
            <person name="Lang D."/>
            <person name="Ullrich K.K."/>
            <person name="Murat F."/>
            <person name="Fuchs J."/>
            <person name="Jenkins J."/>
            <person name="Haas F.B."/>
            <person name="Piednoel M."/>
            <person name="Gundlach H."/>
            <person name="Van Bel M."/>
            <person name="Meyberg R."/>
            <person name="Vives C."/>
            <person name="Morata J."/>
            <person name="Symeonidi A."/>
            <person name="Hiss M."/>
            <person name="Muchero W."/>
            <person name="Kamisugi Y."/>
            <person name="Saleh O."/>
            <person name="Blanc G."/>
            <person name="Decker E.L."/>
            <person name="van Gessel N."/>
            <person name="Grimwood J."/>
            <person name="Hayes R.D."/>
            <person name="Graham S.W."/>
            <person name="Gunter L.E."/>
            <person name="McDaniel S.F."/>
            <person name="Hoernstein S.N.W."/>
            <person name="Larsson A."/>
            <person name="Li F.W."/>
            <person name="Perroud P.F."/>
            <person name="Phillips J."/>
            <person name="Ranjan P."/>
            <person name="Rokshar D.S."/>
            <person name="Rothfels C.J."/>
            <person name="Schneider L."/>
            <person name="Shu S."/>
            <person name="Stevenson D.W."/>
            <person name="Thummler F."/>
            <person name="Tillich M."/>
            <person name="Villarreal Aguilar J.C."/>
            <person name="Widiez T."/>
            <person name="Wong G.K."/>
            <person name="Wymore A."/>
            <person name="Zhang Y."/>
            <person name="Zimmer A.D."/>
            <person name="Quatrano R.S."/>
            <person name="Mayer K.F.X."/>
            <person name="Goodstein D."/>
            <person name="Casacuberta J.M."/>
            <person name="Vandepoele K."/>
            <person name="Reski R."/>
            <person name="Cuming A.C."/>
            <person name="Tuskan G.A."/>
            <person name="Maumus F."/>
            <person name="Salse J."/>
            <person name="Schmutz J."/>
            <person name="Rensing S.A."/>
        </authorList>
    </citation>
    <scope>NUCLEOTIDE SEQUENCE [LARGE SCALE GENOMIC DNA]</scope>
    <source>
        <strain evidence="14 15">cv. Gransden 2004</strain>
    </source>
</reference>
<sequence>MTETTQTGARSPFRPLPCHALLAVFTAFILVVVAVNPDGKALLAFKAGLDDPTGILNSWNDADPYPCSWDGVTCNENLRVQLILLQDTQLSGPIAPVLRNLSELRTLVLSRNNFFGPLPSEVGQIGSLWKLNVSDNALSGSLPSSLGNLSRLRMLDLSKNAFTGEIPPNLFRYCETLRYVSLAENGFTGVIPDTLWSCTTLVGVNVALNSLQGTVPPKLGGLVHLEFLDVHRNKLSGAIPLQLALLSNVIYLDFSNNQLAGGIPPAIAALKLLNFVDFSNNPIGGSVPSEIGGLTALERMGLSNMSLQGNIPASLVNLTSLQNLDMSTNNLTGAIPPELGQIAAMQDLFLQNNSLNSTIPASLVSLLNLTGFNVSYNRLSGRIPTTNAFSRFDNSSYLGNSGLCGPPLSLRCELESSPEPRVHTDRRLLSVSALVAIAAAGFIALGVVIIALLSIWAMRKQNQQPKTEILVYESTPPSPDVNPIIGKLVLFNNTLPTRFEDWETGTKALLNKECLIGRGSLGTVYRATFDDGLSIAIKKLETLGRIKNAEEFESEMDNLGDVRHTNIVTLQGYYWSSSMQLMLSDHIANRTLASHLHQQPGAQTSLVWSRRFRIAIGIARGLSCLHHDLRPQVLHLNLSSMNILLDQSFEPKISDFGLMKLLPILDTYAASRKSLETRVYSAPELLGPQPSVTPKCDVYSYGMVLLELMTGRHPDSKPDGGPNALVELVIRTLESGNGPNCFDPKLTSFPESEVVQVLKLALVCTSQMCVCVVVQVASNRPTMGEAVQVLESIKPSGSWTSRSPSP</sequence>
<protein>
    <recommendedName>
        <fullName evidence="13">Protein kinase domain-containing protein</fullName>
    </recommendedName>
</protein>
<dbReference type="PANTHER" id="PTHR48053">
    <property type="entry name" value="LEUCINE RICH REPEAT FAMILY PROTEIN, EXPRESSED"/>
    <property type="match status" value="1"/>
</dbReference>
<evidence type="ECO:0000256" key="9">
    <source>
        <dbReference type="ARBA" id="ARBA00022989"/>
    </source>
</evidence>
<evidence type="ECO:0000256" key="1">
    <source>
        <dbReference type="ARBA" id="ARBA00004167"/>
    </source>
</evidence>
<evidence type="ECO:0000256" key="11">
    <source>
        <dbReference type="ARBA" id="ARBA00023180"/>
    </source>
</evidence>
<evidence type="ECO:0000256" key="12">
    <source>
        <dbReference type="SAM" id="Phobius"/>
    </source>
</evidence>
<dbReference type="Pfam" id="PF00069">
    <property type="entry name" value="Pkinase"/>
    <property type="match status" value="1"/>
</dbReference>
<comment type="similarity">
    <text evidence="2">Belongs to the RLP family.</text>
</comment>
<dbReference type="Gene3D" id="1.10.510.10">
    <property type="entry name" value="Transferase(Phosphotransferase) domain 1"/>
    <property type="match status" value="1"/>
</dbReference>
<keyword evidence="10 12" id="KW-0472">Membrane</keyword>
<feature type="domain" description="Protein kinase" evidence="13">
    <location>
        <begin position="510"/>
        <end position="793"/>
    </location>
</feature>
<dbReference type="Gramene" id="Pp3c6_14960V3.7">
    <property type="protein sequence ID" value="Pp3c6_14960V3.7"/>
    <property type="gene ID" value="Pp3c6_14960"/>
</dbReference>
<name>A0A7I4E5P3_PHYPA</name>
<evidence type="ECO:0000256" key="5">
    <source>
        <dbReference type="ARBA" id="ARBA00022729"/>
    </source>
</evidence>
<dbReference type="InterPro" id="IPR013210">
    <property type="entry name" value="LRR_N_plant-typ"/>
</dbReference>
<dbReference type="InterPro" id="IPR000719">
    <property type="entry name" value="Prot_kinase_dom"/>
</dbReference>
<keyword evidence="8" id="KW-0067">ATP-binding</keyword>
<dbReference type="FunFam" id="3.80.10.10:FF:000363">
    <property type="entry name" value="Leucine-rich repeat family protein"/>
    <property type="match status" value="1"/>
</dbReference>
<dbReference type="FunFam" id="3.80.10.10:FF:000931">
    <property type="entry name" value="MDIS1-interacting receptor like kinase 2"/>
    <property type="match status" value="1"/>
</dbReference>
<dbReference type="Gramene" id="Pp3c6_14960V3.6">
    <property type="protein sequence ID" value="Pp3c6_14960V3.6"/>
    <property type="gene ID" value="Pp3c6_14960"/>
</dbReference>
<evidence type="ECO:0000256" key="2">
    <source>
        <dbReference type="ARBA" id="ARBA00009592"/>
    </source>
</evidence>
<dbReference type="FunFam" id="1.10.510.10:FF:000725">
    <property type="entry name" value="Putative LRR receptor-like serine/threonine-protein kinase"/>
    <property type="match status" value="1"/>
</dbReference>
<dbReference type="InterPro" id="IPR051716">
    <property type="entry name" value="Plant_RL_S/T_kinase"/>
</dbReference>
<dbReference type="Gene3D" id="3.30.200.20">
    <property type="entry name" value="Phosphorylase Kinase, domain 1"/>
    <property type="match status" value="1"/>
</dbReference>
<gene>
    <name evidence="14" type="primary">LOC112283103</name>
</gene>
<dbReference type="InterPro" id="IPR032675">
    <property type="entry name" value="LRR_dom_sf"/>
</dbReference>
<dbReference type="SUPFAM" id="SSF52058">
    <property type="entry name" value="L domain-like"/>
    <property type="match status" value="1"/>
</dbReference>
<keyword evidence="9 12" id="KW-1133">Transmembrane helix</keyword>
<keyword evidence="7" id="KW-0547">Nucleotide-binding</keyword>
<dbReference type="EMBL" id="ABEU02000006">
    <property type="status" value="NOT_ANNOTATED_CDS"/>
    <property type="molecule type" value="Genomic_DNA"/>
</dbReference>
<evidence type="ECO:0000256" key="8">
    <source>
        <dbReference type="ARBA" id="ARBA00022840"/>
    </source>
</evidence>
<evidence type="ECO:0000256" key="4">
    <source>
        <dbReference type="ARBA" id="ARBA00022692"/>
    </source>
</evidence>
<keyword evidence="3" id="KW-0433">Leucine-rich repeat</keyword>
<dbReference type="GO" id="GO:0016020">
    <property type="term" value="C:membrane"/>
    <property type="evidence" value="ECO:0007669"/>
    <property type="project" value="UniProtKB-SubCell"/>
</dbReference>
<dbReference type="EnsemblPlants" id="Pp3c6_14960V3.6">
    <property type="protein sequence ID" value="Pp3c6_14960V3.6"/>
    <property type="gene ID" value="Pp3c6_14960"/>
</dbReference>
<evidence type="ECO:0000313" key="15">
    <source>
        <dbReference type="Proteomes" id="UP000006727"/>
    </source>
</evidence>
<dbReference type="FunFam" id="3.30.200.20:FF:000450">
    <property type="entry name" value="Putative LRR receptor-like serine/threonine-protein kinase"/>
    <property type="match status" value="1"/>
</dbReference>
<reference evidence="14 15" key="1">
    <citation type="journal article" date="2008" name="Science">
        <title>The Physcomitrella genome reveals evolutionary insights into the conquest of land by plants.</title>
        <authorList>
            <person name="Rensing S."/>
            <person name="Lang D."/>
            <person name="Zimmer A."/>
            <person name="Terry A."/>
            <person name="Salamov A."/>
            <person name="Shapiro H."/>
            <person name="Nishiyama T."/>
            <person name="Perroud P.-F."/>
            <person name="Lindquist E."/>
            <person name="Kamisugi Y."/>
            <person name="Tanahashi T."/>
            <person name="Sakakibara K."/>
            <person name="Fujita T."/>
            <person name="Oishi K."/>
            <person name="Shin-I T."/>
            <person name="Kuroki Y."/>
            <person name="Toyoda A."/>
            <person name="Suzuki Y."/>
            <person name="Hashimoto A."/>
            <person name="Yamaguchi K."/>
            <person name="Sugano A."/>
            <person name="Kohara Y."/>
            <person name="Fujiyama A."/>
            <person name="Anterola A."/>
            <person name="Aoki S."/>
            <person name="Ashton N."/>
            <person name="Barbazuk W.B."/>
            <person name="Barker E."/>
            <person name="Bennetzen J."/>
            <person name="Bezanilla M."/>
            <person name="Blankenship R."/>
            <person name="Cho S.H."/>
            <person name="Dutcher S."/>
            <person name="Estelle M."/>
            <person name="Fawcett J.A."/>
            <person name="Gundlach H."/>
            <person name="Hanada K."/>
            <person name="Heyl A."/>
            <person name="Hicks K.A."/>
            <person name="Hugh J."/>
            <person name="Lohr M."/>
            <person name="Mayer K."/>
            <person name="Melkozernov A."/>
            <person name="Murata T."/>
            <person name="Nelson D."/>
            <person name="Pils B."/>
            <person name="Prigge M."/>
            <person name="Reiss B."/>
            <person name="Renner T."/>
            <person name="Rombauts S."/>
            <person name="Rushton P."/>
            <person name="Sanderfoot A."/>
            <person name="Schween G."/>
            <person name="Shiu S.-H."/>
            <person name="Stueber K."/>
            <person name="Theodoulou F.L."/>
            <person name="Tu H."/>
            <person name="Van de Peer Y."/>
            <person name="Verrier P.J."/>
            <person name="Waters E."/>
            <person name="Wood A."/>
            <person name="Yang L."/>
            <person name="Cove D."/>
            <person name="Cuming A."/>
            <person name="Hasebe M."/>
            <person name="Lucas S."/>
            <person name="Mishler D.B."/>
            <person name="Reski R."/>
            <person name="Grigoriev I."/>
            <person name="Quatrano R.S."/>
            <person name="Boore J.L."/>
        </authorList>
    </citation>
    <scope>NUCLEOTIDE SEQUENCE [LARGE SCALE GENOMIC DNA]</scope>
    <source>
        <strain evidence="14 15">cv. Gransden 2004</strain>
    </source>
</reference>
<dbReference type="SMART" id="SM00369">
    <property type="entry name" value="LRR_TYP"/>
    <property type="match status" value="4"/>
</dbReference>
<dbReference type="SUPFAM" id="SSF56112">
    <property type="entry name" value="Protein kinase-like (PK-like)"/>
    <property type="match status" value="1"/>
</dbReference>
<dbReference type="PROSITE" id="PS50011">
    <property type="entry name" value="PROTEIN_KINASE_DOM"/>
    <property type="match status" value="1"/>
</dbReference>
<dbReference type="EnsemblPlants" id="Pp3c6_14960V3.7">
    <property type="protein sequence ID" value="Pp3c6_14960V3.7"/>
    <property type="gene ID" value="Pp3c6_14960"/>
</dbReference>
<dbReference type="Pfam" id="PF08263">
    <property type="entry name" value="LRRNT_2"/>
    <property type="match status" value="1"/>
</dbReference>
<feature type="transmembrane region" description="Helical" evidence="12">
    <location>
        <begin position="20"/>
        <end position="36"/>
    </location>
</feature>
<comment type="subcellular location">
    <subcellularLocation>
        <location evidence="1">Membrane</location>
        <topology evidence="1">Single-pass membrane protein</topology>
    </subcellularLocation>
</comment>
<dbReference type="Pfam" id="PF00560">
    <property type="entry name" value="LRR_1"/>
    <property type="match status" value="7"/>
</dbReference>
<dbReference type="InterPro" id="IPR003591">
    <property type="entry name" value="Leu-rich_rpt_typical-subtyp"/>
</dbReference>
<evidence type="ECO:0000259" key="13">
    <source>
        <dbReference type="PROSITE" id="PS50011"/>
    </source>
</evidence>
<dbReference type="InterPro" id="IPR001611">
    <property type="entry name" value="Leu-rich_rpt"/>
</dbReference>
<dbReference type="Proteomes" id="UP000006727">
    <property type="component" value="Chromosome 6"/>
</dbReference>
<evidence type="ECO:0000256" key="7">
    <source>
        <dbReference type="ARBA" id="ARBA00022741"/>
    </source>
</evidence>
<keyword evidence="15" id="KW-1185">Reference proteome</keyword>
<keyword evidence="4 12" id="KW-0812">Transmembrane</keyword>
<dbReference type="InterPro" id="IPR011009">
    <property type="entry name" value="Kinase-like_dom_sf"/>
</dbReference>
<keyword evidence="6" id="KW-0677">Repeat</keyword>
<keyword evidence="5" id="KW-0732">Signal</keyword>
<evidence type="ECO:0000313" key="14">
    <source>
        <dbReference type="EnsemblPlants" id="Pp3c6_14960V3.6"/>
    </source>
</evidence>
<dbReference type="GO" id="GO:0004672">
    <property type="term" value="F:protein kinase activity"/>
    <property type="evidence" value="ECO:0007669"/>
    <property type="project" value="InterPro"/>
</dbReference>
<dbReference type="AlphaFoldDB" id="A0A7I4E5P3"/>
<proteinExistence type="inferred from homology"/>
<dbReference type="FunFam" id="3.80.10.10:FF:000111">
    <property type="entry name" value="LRR receptor-like serine/threonine-protein kinase ERECTA"/>
    <property type="match status" value="1"/>
</dbReference>
<dbReference type="PANTHER" id="PTHR48053:SF71">
    <property type="entry name" value="LEUCINE RICH REPEAT FAMILY PROTEIN, EXPRESSED"/>
    <property type="match status" value="1"/>
</dbReference>
<keyword evidence="11" id="KW-0325">Glycoprotein</keyword>
<reference evidence="14" key="3">
    <citation type="submission" date="2020-12" db="UniProtKB">
        <authorList>
            <consortium name="EnsemblPlants"/>
        </authorList>
    </citation>
    <scope>IDENTIFICATION</scope>
</reference>
<dbReference type="Gene3D" id="3.80.10.10">
    <property type="entry name" value="Ribonuclease Inhibitor"/>
    <property type="match status" value="3"/>
</dbReference>
<evidence type="ECO:0000256" key="6">
    <source>
        <dbReference type="ARBA" id="ARBA00022737"/>
    </source>
</evidence>
<feature type="transmembrane region" description="Helical" evidence="12">
    <location>
        <begin position="431"/>
        <end position="458"/>
    </location>
</feature>
<organism evidence="14 15">
    <name type="scientific">Physcomitrium patens</name>
    <name type="common">Spreading-leaved earth moss</name>
    <name type="synonym">Physcomitrella patens</name>
    <dbReference type="NCBI Taxonomy" id="3218"/>
    <lineage>
        <taxon>Eukaryota</taxon>
        <taxon>Viridiplantae</taxon>
        <taxon>Streptophyta</taxon>
        <taxon>Embryophyta</taxon>
        <taxon>Bryophyta</taxon>
        <taxon>Bryophytina</taxon>
        <taxon>Bryopsida</taxon>
        <taxon>Funariidae</taxon>
        <taxon>Funariales</taxon>
        <taxon>Funariaceae</taxon>
        <taxon>Physcomitrium</taxon>
    </lineage>
</organism>
<evidence type="ECO:0000256" key="10">
    <source>
        <dbReference type="ARBA" id="ARBA00023136"/>
    </source>
</evidence>
<evidence type="ECO:0000256" key="3">
    <source>
        <dbReference type="ARBA" id="ARBA00022614"/>
    </source>
</evidence>
<accession>A0A7I4E5P3</accession>
<dbReference type="FunCoup" id="A0A7I4E5P3">
    <property type="interactions" value="1550"/>
</dbReference>
<dbReference type="GO" id="GO:0005524">
    <property type="term" value="F:ATP binding"/>
    <property type="evidence" value="ECO:0007669"/>
    <property type="project" value="UniProtKB-KW"/>
</dbReference>